<dbReference type="EMBL" id="FMTP01000003">
    <property type="protein sequence ID" value="SCW72446.1"/>
    <property type="molecule type" value="Genomic_DNA"/>
</dbReference>
<keyword evidence="1" id="KW-0732">Signal</keyword>
<accession>A0A1G4STN6</accession>
<dbReference type="STRING" id="177413.SAMN05660859_2490"/>
<name>A0A1G4STN6_9HYPH</name>
<dbReference type="AlphaFoldDB" id="A0A1G4STN6"/>
<dbReference type="RefSeq" id="WP_091439907.1">
    <property type="nucleotide sequence ID" value="NZ_FMTP01000003.1"/>
</dbReference>
<evidence type="ECO:0008006" key="4">
    <source>
        <dbReference type="Google" id="ProtNLM"/>
    </source>
</evidence>
<sequence>MRRPSVTSVLALLRRAVFAAALVFAAFTAVGLTTSTAEAGVATPGLASPSAAALDILAPTTALTETVRWVCGPFRCFWRPNWNNWYVPPYARGWGPPLRPNCFWRRGWGGGWVHVCP</sequence>
<protein>
    <recommendedName>
        <fullName evidence="4">Secreted protein</fullName>
    </recommendedName>
</protein>
<keyword evidence="3" id="KW-1185">Reference proteome</keyword>
<reference evidence="3" key="1">
    <citation type="submission" date="2016-10" db="EMBL/GenBank/DDBJ databases">
        <authorList>
            <person name="Varghese N."/>
            <person name="Submissions S."/>
        </authorList>
    </citation>
    <scope>NUCLEOTIDE SEQUENCE [LARGE SCALE GENOMIC DNA]</scope>
    <source>
        <strain evidence="3">CGMCC 1.1761</strain>
    </source>
</reference>
<organism evidence="2 3">
    <name type="scientific">Ancylobacter rudongensis</name>
    <dbReference type="NCBI Taxonomy" id="177413"/>
    <lineage>
        <taxon>Bacteria</taxon>
        <taxon>Pseudomonadati</taxon>
        <taxon>Pseudomonadota</taxon>
        <taxon>Alphaproteobacteria</taxon>
        <taxon>Hyphomicrobiales</taxon>
        <taxon>Xanthobacteraceae</taxon>
        <taxon>Ancylobacter</taxon>
    </lineage>
</organism>
<dbReference type="Proteomes" id="UP000198889">
    <property type="component" value="Unassembled WGS sequence"/>
</dbReference>
<feature type="chain" id="PRO_5011774787" description="Secreted protein" evidence="1">
    <location>
        <begin position="20"/>
        <end position="117"/>
    </location>
</feature>
<proteinExistence type="predicted"/>
<evidence type="ECO:0000256" key="1">
    <source>
        <dbReference type="SAM" id="SignalP"/>
    </source>
</evidence>
<evidence type="ECO:0000313" key="2">
    <source>
        <dbReference type="EMBL" id="SCW72446.1"/>
    </source>
</evidence>
<gene>
    <name evidence="2" type="ORF">SAMN05660859_2490</name>
</gene>
<evidence type="ECO:0000313" key="3">
    <source>
        <dbReference type="Proteomes" id="UP000198889"/>
    </source>
</evidence>
<feature type="signal peptide" evidence="1">
    <location>
        <begin position="1"/>
        <end position="19"/>
    </location>
</feature>